<dbReference type="EMBL" id="CP041036">
    <property type="protein sequence ID" value="QDE31971.1"/>
    <property type="molecule type" value="Genomic_DNA"/>
</dbReference>
<protein>
    <submittedName>
        <fullName evidence="1">Uncharacterized protein</fullName>
    </submittedName>
</protein>
<sequence length="91" mass="10688">MMTDKSIYNRHIRKCRGYVKGLIGWERATGIRDYFNKTIHPHPSFTLHQMAGERCYWGDSDRNFSYRLMCEMASLTVVNEVNFPPNDNKGL</sequence>
<name>A0A4Y5YGN8_9GAMM</name>
<reference evidence="1 2" key="1">
    <citation type="submission" date="2019-06" db="EMBL/GenBank/DDBJ databases">
        <title>The genome of Shewanella sp. SM1901.</title>
        <authorList>
            <person name="Cha Q."/>
        </authorList>
    </citation>
    <scope>NUCLEOTIDE SEQUENCE [LARGE SCALE GENOMIC DNA]</scope>
    <source>
        <strain evidence="1 2">SM1901</strain>
    </source>
</reference>
<organism evidence="1 2">
    <name type="scientific">Shewanella polaris</name>
    <dbReference type="NCBI Taxonomy" id="2588449"/>
    <lineage>
        <taxon>Bacteria</taxon>
        <taxon>Pseudomonadati</taxon>
        <taxon>Pseudomonadota</taxon>
        <taxon>Gammaproteobacteria</taxon>
        <taxon>Alteromonadales</taxon>
        <taxon>Shewanellaceae</taxon>
        <taxon>Shewanella</taxon>
    </lineage>
</organism>
<proteinExistence type="predicted"/>
<dbReference type="KEGG" id="spol:FH971_13985"/>
<dbReference type="RefSeq" id="WP_140234721.1">
    <property type="nucleotide sequence ID" value="NZ_CP041036.1"/>
</dbReference>
<dbReference type="Proteomes" id="UP000319809">
    <property type="component" value="Chromosome"/>
</dbReference>
<evidence type="ECO:0000313" key="2">
    <source>
        <dbReference type="Proteomes" id="UP000319809"/>
    </source>
</evidence>
<keyword evidence="2" id="KW-1185">Reference proteome</keyword>
<dbReference type="AlphaFoldDB" id="A0A4Y5YGN8"/>
<gene>
    <name evidence="1" type="ORF">FH971_13985</name>
</gene>
<accession>A0A4Y5YGN8</accession>
<evidence type="ECO:0000313" key="1">
    <source>
        <dbReference type="EMBL" id="QDE31971.1"/>
    </source>
</evidence>